<evidence type="ECO:0000256" key="5">
    <source>
        <dbReference type="ARBA" id="ARBA00022723"/>
    </source>
</evidence>
<comment type="caution">
    <text evidence="14">The sequence shown here is derived from an EMBL/GenBank/DDBJ whole genome shotgun (WGS) entry which is preliminary data.</text>
</comment>
<dbReference type="Proteomes" id="UP000632222">
    <property type="component" value="Unassembled WGS sequence"/>
</dbReference>
<keyword evidence="12" id="KW-0963">Cytoplasm</keyword>
<feature type="active site" description="Proton acceptor" evidence="12">
    <location>
        <position position="241"/>
    </location>
</feature>
<dbReference type="PANTHER" id="PTHR10584:SF166">
    <property type="entry name" value="RIBOKINASE"/>
    <property type="match status" value="1"/>
</dbReference>
<accession>A0ABQ2CXF7</accession>
<dbReference type="Gene3D" id="3.40.1190.20">
    <property type="match status" value="1"/>
</dbReference>
<evidence type="ECO:0000256" key="8">
    <source>
        <dbReference type="ARBA" id="ARBA00022840"/>
    </source>
</evidence>
<keyword evidence="10 12" id="KW-0630">Potassium</keyword>
<comment type="subunit">
    <text evidence="12">Homodimer.</text>
</comment>
<keyword evidence="7 12" id="KW-0418">Kinase</keyword>
<feature type="binding site" evidence="12">
    <location>
        <begin position="9"/>
        <end position="11"/>
    </location>
    <ligand>
        <name>substrate</name>
    </ligand>
</feature>
<comment type="activity regulation">
    <text evidence="12">Activated by a monovalent cation that binds near, but not in, the active site. The most likely occupant of the site in vivo is potassium. Ion binding induces a conformational change that may alter substrate affinity.</text>
</comment>
<evidence type="ECO:0000256" key="4">
    <source>
        <dbReference type="ARBA" id="ARBA00022679"/>
    </source>
</evidence>
<feature type="binding site" evidence="12">
    <location>
        <begin position="209"/>
        <end position="214"/>
    </location>
    <ligand>
        <name>ATP</name>
        <dbReference type="ChEBI" id="CHEBI:30616"/>
    </ligand>
</feature>
<dbReference type="SUPFAM" id="SSF53613">
    <property type="entry name" value="Ribokinase-like"/>
    <property type="match status" value="1"/>
</dbReference>
<evidence type="ECO:0000256" key="10">
    <source>
        <dbReference type="ARBA" id="ARBA00022958"/>
    </source>
</evidence>
<dbReference type="InterPro" id="IPR002173">
    <property type="entry name" value="Carboh/pur_kinase_PfkB_CS"/>
</dbReference>
<evidence type="ECO:0000256" key="3">
    <source>
        <dbReference type="ARBA" id="ARBA00016943"/>
    </source>
</evidence>
<dbReference type="CDD" id="cd01174">
    <property type="entry name" value="ribokinase"/>
    <property type="match status" value="1"/>
</dbReference>
<feature type="binding site" evidence="12">
    <location>
        <begin position="240"/>
        <end position="241"/>
    </location>
    <ligand>
        <name>ATP</name>
        <dbReference type="ChEBI" id="CHEBI:30616"/>
    </ligand>
</feature>
<comment type="catalytic activity">
    <reaction evidence="12">
        <text>D-ribose + ATP = D-ribose 5-phosphate + ADP + H(+)</text>
        <dbReference type="Rhea" id="RHEA:13697"/>
        <dbReference type="ChEBI" id="CHEBI:15378"/>
        <dbReference type="ChEBI" id="CHEBI:30616"/>
        <dbReference type="ChEBI" id="CHEBI:47013"/>
        <dbReference type="ChEBI" id="CHEBI:78346"/>
        <dbReference type="ChEBI" id="CHEBI:456216"/>
        <dbReference type="EC" id="2.7.1.15"/>
    </reaction>
</comment>
<keyword evidence="15" id="KW-1185">Reference proteome</keyword>
<evidence type="ECO:0000256" key="12">
    <source>
        <dbReference type="HAMAP-Rule" id="MF_01987"/>
    </source>
</evidence>
<evidence type="ECO:0000259" key="13">
    <source>
        <dbReference type="Pfam" id="PF00294"/>
    </source>
</evidence>
<dbReference type="RefSeq" id="WP_189001977.1">
    <property type="nucleotide sequence ID" value="NZ_BMOD01000004.1"/>
</dbReference>
<keyword evidence="11 12" id="KW-0119">Carbohydrate metabolism</keyword>
<evidence type="ECO:0000256" key="1">
    <source>
        <dbReference type="ARBA" id="ARBA00005380"/>
    </source>
</evidence>
<evidence type="ECO:0000256" key="7">
    <source>
        <dbReference type="ARBA" id="ARBA00022777"/>
    </source>
</evidence>
<keyword evidence="8 12" id="KW-0067">ATP-binding</keyword>
<keyword evidence="5 12" id="KW-0479">Metal-binding</keyword>
<dbReference type="InterPro" id="IPR011611">
    <property type="entry name" value="PfkB_dom"/>
</dbReference>
<feature type="binding site" evidence="12">
    <location>
        <position position="177"/>
    </location>
    <ligand>
        <name>ATP</name>
        <dbReference type="ChEBI" id="CHEBI:30616"/>
    </ligand>
</feature>
<keyword evidence="6 12" id="KW-0547">Nucleotide-binding</keyword>
<name>A0ABQ2CXF7_9DEIO</name>
<evidence type="ECO:0000256" key="11">
    <source>
        <dbReference type="ARBA" id="ARBA00023277"/>
    </source>
</evidence>
<dbReference type="PRINTS" id="PR00990">
    <property type="entry name" value="RIBOKINASE"/>
</dbReference>
<reference evidence="15" key="1">
    <citation type="journal article" date="2019" name="Int. J. Syst. Evol. Microbiol.">
        <title>The Global Catalogue of Microorganisms (GCM) 10K type strain sequencing project: providing services to taxonomists for standard genome sequencing and annotation.</title>
        <authorList>
            <consortium name="The Broad Institute Genomics Platform"/>
            <consortium name="The Broad Institute Genome Sequencing Center for Infectious Disease"/>
            <person name="Wu L."/>
            <person name="Ma J."/>
        </authorList>
    </citation>
    <scope>NUCLEOTIDE SEQUENCE [LARGE SCALE GENOMIC DNA]</scope>
    <source>
        <strain evidence="15">JCM 14370</strain>
    </source>
</reference>
<feature type="binding site" evidence="12">
    <location>
        <position position="237"/>
    </location>
    <ligand>
        <name>K(+)</name>
        <dbReference type="ChEBI" id="CHEBI:29103"/>
    </ligand>
</feature>
<dbReference type="HAMAP" id="MF_01987">
    <property type="entry name" value="Ribokinase"/>
    <property type="match status" value="1"/>
</dbReference>
<comment type="similarity">
    <text evidence="12">Belongs to the carbohydrate kinase PfkB family. Ribokinase subfamily.</text>
</comment>
<feature type="binding site" evidence="12">
    <location>
        <position position="274"/>
    </location>
    <ligand>
        <name>K(+)</name>
        <dbReference type="ChEBI" id="CHEBI:29103"/>
    </ligand>
</feature>
<keyword evidence="4 12" id="KW-0808">Transferase</keyword>
<dbReference type="InterPro" id="IPR002139">
    <property type="entry name" value="Ribo/fructo_kinase"/>
</dbReference>
<evidence type="ECO:0000313" key="14">
    <source>
        <dbReference type="EMBL" id="GGJ30140.1"/>
    </source>
</evidence>
<feature type="domain" description="Carbohydrate kinase PfkB" evidence="13">
    <location>
        <begin position="2"/>
        <end position="284"/>
    </location>
</feature>
<dbReference type="Pfam" id="PF00294">
    <property type="entry name" value="PfkB"/>
    <property type="match status" value="1"/>
</dbReference>
<comment type="subcellular location">
    <subcellularLocation>
        <location evidence="12">Cytoplasm</location>
    </subcellularLocation>
</comment>
<evidence type="ECO:0000313" key="15">
    <source>
        <dbReference type="Proteomes" id="UP000632222"/>
    </source>
</evidence>
<organism evidence="14 15">
    <name type="scientific">Deinococcus roseus</name>
    <dbReference type="NCBI Taxonomy" id="392414"/>
    <lineage>
        <taxon>Bacteria</taxon>
        <taxon>Thermotogati</taxon>
        <taxon>Deinococcota</taxon>
        <taxon>Deinococci</taxon>
        <taxon>Deinococcales</taxon>
        <taxon>Deinococcaceae</taxon>
        <taxon>Deinococcus</taxon>
    </lineage>
</organism>
<dbReference type="InterPro" id="IPR011877">
    <property type="entry name" value="Ribokinase"/>
</dbReference>
<feature type="binding site" evidence="12">
    <location>
        <position position="271"/>
    </location>
    <ligand>
        <name>K(+)</name>
        <dbReference type="ChEBI" id="CHEBI:29103"/>
    </ligand>
</feature>
<feature type="binding site" evidence="12">
    <location>
        <position position="235"/>
    </location>
    <ligand>
        <name>K(+)</name>
        <dbReference type="ChEBI" id="CHEBI:29103"/>
    </ligand>
</feature>
<comment type="function">
    <text evidence="12">Catalyzes the phosphorylation of ribose at O-5 in a reaction requiring ATP and magnesium. The resulting D-ribose-5-phosphate can then be used either for sythesis of nucleotides, histidine, and tryptophan, or as a component of the pentose phosphate pathway.</text>
</comment>
<keyword evidence="9 12" id="KW-0460">Magnesium</keyword>
<proteinExistence type="inferred from homology"/>
<comment type="cofactor">
    <cofactor evidence="12">
        <name>Mg(2+)</name>
        <dbReference type="ChEBI" id="CHEBI:18420"/>
    </cofactor>
    <text evidence="12">Requires a divalent cation, most likely magnesium in vivo, as an electrophilic catalyst to aid phosphoryl group transfer. It is the chelate of the metal and the nucleotide that is the actual substrate.</text>
</comment>
<dbReference type="EMBL" id="BMOD01000004">
    <property type="protein sequence ID" value="GGJ30140.1"/>
    <property type="molecule type" value="Genomic_DNA"/>
</dbReference>
<feature type="binding site" evidence="12">
    <location>
        <begin position="37"/>
        <end position="41"/>
    </location>
    <ligand>
        <name>substrate</name>
    </ligand>
</feature>
<dbReference type="PANTHER" id="PTHR10584">
    <property type="entry name" value="SUGAR KINASE"/>
    <property type="match status" value="1"/>
</dbReference>
<protein>
    <recommendedName>
        <fullName evidence="3 12">Ribokinase</fullName>
        <shortName evidence="12">RK</shortName>
        <ecNumber evidence="2 12">2.7.1.15</ecNumber>
    </recommendedName>
</protein>
<feature type="binding site" evidence="12">
    <location>
        <position position="241"/>
    </location>
    <ligand>
        <name>substrate</name>
    </ligand>
</feature>
<comment type="pathway">
    <text evidence="12">Carbohydrate metabolism; D-ribose degradation; D-ribose 5-phosphate from beta-D-ribopyranose: step 2/2.</text>
</comment>
<feature type="binding site" evidence="12">
    <location>
        <position position="276"/>
    </location>
    <ligand>
        <name>K(+)</name>
        <dbReference type="ChEBI" id="CHEBI:29103"/>
    </ligand>
</feature>
<comment type="similarity">
    <text evidence="1">Belongs to the carbohydrate kinase pfkB family.</text>
</comment>
<dbReference type="EC" id="2.7.1.15" evidence="2 12"/>
<sequence>MILVAGSANLDFVVRASRIPSPGETVLGENFETFAGGKGANQAVACARAGGKVAFLGALGRDLYGDMLLHSLQADGVNTRYLKRVTEPTGAAFITVSPEGENAITVASGANNTLKPEHLPDLKGFKALIMPLETPMPTVLAYYQKAKAAGLRTVLNAAPATRLPEDLFPQLDVMVTNQHEIFINATDHDNYADAAQDILGKGVGMVIITLGSEGCLLVTQEKTVRVPAIPIEAVDTTGAGDTFVGAFLAEWMRGSTVEVAARFAVVASGLACTKVGAQASMPTREDILEELQSQTL</sequence>
<dbReference type="PROSITE" id="PS00584">
    <property type="entry name" value="PFKB_KINASES_2"/>
    <property type="match status" value="1"/>
</dbReference>
<dbReference type="InterPro" id="IPR029056">
    <property type="entry name" value="Ribokinase-like"/>
</dbReference>
<evidence type="ECO:0000256" key="6">
    <source>
        <dbReference type="ARBA" id="ARBA00022741"/>
    </source>
</evidence>
<evidence type="ECO:0000256" key="2">
    <source>
        <dbReference type="ARBA" id="ARBA00012035"/>
    </source>
</evidence>
<gene>
    <name evidence="12 14" type="primary">rbsK</name>
    <name evidence="14" type="ORF">GCM10008938_15150</name>
</gene>
<comment type="caution">
    <text evidence="12">Lacks conserved residue(s) required for the propagation of feature annotation.</text>
</comment>
<feature type="binding site" evidence="12">
    <location>
        <position position="280"/>
    </location>
    <ligand>
        <name>K(+)</name>
        <dbReference type="ChEBI" id="CHEBI:29103"/>
    </ligand>
</feature>
<evidence type="ECO:0000256" key="9">
    <source>
        <dbReference type="ARBA" id="ARBA00022842"/>
    </source>
</evidence>
<feature type="binding site" evidence="12">
    <location>
        <position position="133"/>
    </location>
    <ligand>
        <name>substrate</name>
    </ligand>
</feature>